<organism evidence="1 2">
    <name type="scientific">Solirubrobacter phytolaccae</name>
    <dbReference type="NCBI Taxonomy" id="1404360"/>
    <lineage>
        <taxon>Bacteria</taxon>
        <taxon>Bacillati</taxon>
        <taxon>Actinomycetota</taxon>
        <taxon>Thermoleophilia</taxon>
        <taxon>Solirubrobacterales</taxon>
        <taxon>Solirubrobacteraceae</taxon>
        <taxon>Solirubrobacter</taxon>
    </lineage>
</organism>
<sequence length="239" mass="25166">MPSSVLSNASQLPHALTKKTVLATHGRSITVDYVGGATVDIGSARVHDSRIGFVVLRIGDFVSEPALLDPLGKSVLQFLRLLVPDDHVRVLQVRTMSELTTYWAANHTLCSHVVLIAHAGGGTVSFLDNGHVSGADLSAALDAAAPTATEKVWASLACSGRKNFAKAFSESSVCSHFVAPFGVVHGAAASHFCQSFFLTLLLNGSTAVNSFNSAAKIVMGETHFRLWRGGKIKAGKALS</sequence>
<evidence type="ECO:0000313" key="2">
    <source>
        <dbReference type="Proteomes" id="UP001147653"/>
    </source>
</evidence>
<keyword evidence="2" id="KW-1185">Reference proteome</keyword>
<reference evidence="1" key="1">
    <citation type="submission" date="2022-10" db="EMBL/GenBank/DDBJ databases">
        <title>The WGS of Solirubrobacter phytolaccae KCTC 29190.</title>
        <authorList>
            <person name="Jiang Z."/>
        </authorList>
    </citation>
    <scope>NUCLEOTIDE SEQUENCE</scope>
    <source>
        <strain evidence="1">KCTC 29190</strain>
    </source>
</reference>
<protein>
    <submittedName>
        <fullName evidence="1">Uncharacterized protein</fullName>
    </submittedName>
</protein>
<comment type="caution">
    <text evidence="1">The sequence shown here is derived from an EMBL/GenBank/DDBJ whole genome shotgun (WGS) entry which is preliminary data.</text>
</comment>
<gene>
    <name evidence="1" type="ORF">OJ997_03460</name>
</gene>
<dbReference type="Proteomes" id="UP001147653">
    <property type="component" value="Unassembled WGS sequence"/>
</dbReference>
<evidence type="ECO:0000313" key="1">
    <source>
        <dbReference type="EMBL" id="MDA0179343.1"/>
    </source>
</evidence>
<accession>A0A9X3S6N9</accession>
<name>A0A9X3S6N9_9ACTN</name>
<proteinExistence type="predicted"/>
<dbReference type="RefSeq" id="WP_270023613.1">
    <property type="nucleotide sequence ID" value="NZ_JAPDDP010000004.1"/>
</dbReference>
<dbReference type="AlphaFoldDB" id="A0A9X3S6N9"/>
<dbReference type="EMBL" id="JAPDDP010000004">
    <property type="protein sequence ID" value="MDA0179343.1"/>
    <property type="molecule type" value="Genomic_DNA"/>
</dbReference>